<dbReference type="Gene3D" id="2.30.130.110">
    <property type="match status" value="1"/>
</dbReference>
<proteinExistence type="predicted"/>
<dbReference type="GO" id="GO:0019698">
    <property type="term" value="P:D-galacturonate catabolic process"/>
    <property type="evidence" value="ECO:0007669"/>
    <property type="project" value="TreeGrafter"/>
</dbReference>
<dbReference type="EMBL" id="FQWM01000003">
    <property type="protein sequence ID" value="SHH14814.1"/>
    <property type="molecule type" value="Genomic_DNA"/>
</dbReference>
<keyword evidence="4" id="KW-1185">Reference proteome</keyword>
<dbReference type="STRING" id="870908.SAMN04488044_2037"/>
<keyword evidence="1" id="KW-0456">Lyase</keyword>
<evidence type="ECO:0000313" key="3">
    <source>
        <dbReference type="EMBL" id="SHH14814.1"/>
    </source>
</evidence>
<feature type="domain" description="SAF" evidence="2">
    <location>
        <begin position="14"/>
        <end position="85"/>
    </location>
</feature>
<dbReference type="Proteomes" id="UP000184211">
    <property type="component" value="Unassembled WGS sequence"/>
</dbReference>
<dbReference type="InterPro" id="IPR013974">
    <property type="entry name" value="SAF"/>
</dbReference>
<dbReference type="PANTHER" id="PTHR30536">
    <property type="entry name" value="ALTRONATE/GALACTARATE DEHYDRATASE"/>
    <property type="match status" value="1"/>
</dbReference>
<dbReference type="InterPro" id="IPR052172">
    <property type="entry name" value="UxaA_altronate/galactarate_dh"/>
</dbReference>
<dbReference type="InterPro" id="IPR044144">
    <property type="entry name" value="SAF_UxaA/GarD"/>
</dbReference>
<protein>
    <submittedName>
        <fullName evidence="3">SAF domain-containing protein</fullName>
    </submittedName>
</protein>
<dbReference type="OrthoDB" id="9804574at2"/>
<dbReference type="GO" id="GO:0016829">
    <property type="term" value="F:lyase activity"/>
    <property type="evidence" value="ECO:0007669"/>
    <property type="project" value="UniProtKB-KW"/>
</dbReference>
<reference evidence="4" key="1">
    <citation type="submission" date="2016-11" db="EMBL/GenBank/DDBJ databases">
        <authorList>
            <person name="Varghese N."/>
            <person name="Submissions S."/>
        </authorList>
    </citation>
    <scope>NUCLEOTIDE SEQUENCE [LARGE SCALE GENOMIC DNA]</scope>
    <source>
        <strain evidence="4">DSM 28223</strain>
    </source>
</reference>
<name>A0A1M5QL69_9RHOB</name>
<dbReference type="PANTHER" id="PTHR30536:SF5">
    <property type="entry name" value="ALTRONATE DEHYDRATASE"/>
    <property type="match status" value="1"/>
</dbReference>
<accession>A0A1M5QL69</accession>
<dbReference type="AlphaFoldDB" id="A0A1M5QL69"/>
<evidence type="ECO:0000256" key="1">
    <source>
        <dbReference type="ARBA" id="ARBA00023239"/>
    </source>
</evidence>
<evidence type="ECO:0000259" key="2">
    <source>
        <dbReference type="SMART" id="SM00858"/>
    </source>
</evidence>
<dbReference type="RefSeq" id="WP_072792928.1">
    <property type="nucleotide sequence ID" value="NZ_FQWM01000003.1"/>
</dbReference>
<dbReference type="CDD" id="cd11613">
    <property type="entry name" value="SAF_AH_GD"/>
    <property type="match status" value="1"/>
</dbReference>
<dbReference type="SMART" id="SM00858">
    <property type="entry name" value="SAF"/>
    <property type="match status" value="1"/>
</dbReference>
<organism evidence="3 4">
    <name type="scientific">Cognatishimia maritima</name>
    <dbReference type="NCBI Taxonomy" id="870908"/>
    <lineage>
        <taxon>Bacteria</taxon>
        <taxon>Pseudomonadati</taxon>
        <taxon>Pseudomonadota</taxon>
        <taxon>Alphaproteobacteria</taxon>
        <taxon>Rhodobacterales</taxon>
        <taxon>Paracoccaceae</taxon>
        <taxon>Cognatishimia</taxon>
    </lineage>
</organism>
<evidence type="ECO:0000313" key="4">
    <source>
        <dbReference type="Proteomes" id="UP000184211"/>
    </source>
</evidence>
<sequence>MTHDPRLLVLSENDNVGILTSTVKAGETIQVAGENVTLPDTLGLGHKLALRNIAKGEDILKYSFPIGFAGTDIPLGTHVHVHNLTSRYTTVEIME</sequence>
<gene>
    <name evidence="3" type="ORF">SAMN04488044_2037</name>
</gene>